<dbReference type="Proteomes" id="UP000431269">
    <property type="component" value="Chromosome"/>
</dbReference>
<feature type="signal peptide" evidence="1">
    <location>
        <begin position="1"/>
        <end position="23"/>
    </location>
</feature>
<proteinExistence type="predicted"/>
<evidence type="ECO:0000256" key="1">
    <source>
        <dbReference type="SAM" id="SignalP"/>
    </source>
</evidence>
<evidence type="ECO:0000313" key="2">
    <source>
        <dbReference type="EMBL" id="QGZ93421.1"/>
    </source>
</evidence>
<feature type="chain" id="PRO_5026303201" description="DUF4154 domain-containing protein" evidence="1">
    <location>
        <begin position="24"/>
        <end position="181"/>
    </location>
</feature>
<dbReference type="EMBL" id="CP047045">
    <property type="protein sequence ID" value="QGZ93421.1"/>
    <property type="molecule type" value="Genomic_DNA"/>
</dbReference>
<dbReference type="Pfam" id="PF13689">
    <property type="entry name" value="DUF4154"/>
    <property type="match status" value="1"/>
</dbReference>
<keyword evidence="1" id="KW-0732">Signal</keyword>
<sequence>MRCLSALAALAIVAVSAVGDACAQQTSVRLAEQDIKAGLLYNFLRYTEWPQPTASGAAMVVCIYGRDPFSGRLASMSGRTVNQRTIEVRVLREAAQANACSLLFVSADERSNWPRLRSQLGERGVLTVSDYDGFARSGGMIEFTRINNRIGVRVNIEAAEAANLSVQDRLLRLARVVRTAP</sequence>
<dbReference type="AlphaFoldDB" id="A0A6I6MIB2"/>
<dbReference type="RefSeq" id="WP_158764425.1">
    <property type="nucleotide sequence ID" value="NZ_CP047045.1"/>
</dbReference>
<name>A0A6I6MIB2_9CAUL</name>
<accession>A0A6I6MIB2</accession>
<protein>
    <recommendedName>
        <fullName evidence="4">DUF4154 domain-containing protein</fullName>
    </recommendedName>
</protein>
<dbReference type="KEGG" id="tsv:DSM104635_00231"/>
<dbReference type="InterPro" id="IPR025293">
    <property type="entry name" value="YfiR/HmsC-like"/>
</dbReference>
<evidence type="ECO:0008006" key="4">
    <source>
        <dbReference type="Google" id="ProtNLM"/>
    </source>
</evidence>
<reference evidence="3" key="1">
    <citation type="submission" date="2019-12" db="EMBL/GenBank/DDBJ databases">
        <title>Complete genome of Terracaulis silvestris 0127_4.</title>
        <authorList>
            <person name="Vieira S."/>
            <person name="Riedel T."/>
            <person name="Sproer C."/>
            <person name="Pascual J."/>
            <person name="Boedeker C."/>
            <person name="Overmann J."/>
        </authorList>
    </citation>
    <scope>NUCLEOTIDE SEQUENCE [LARGE SCALE GENOMIC DNA]</scope>
    <source>
        <strain evidence="3">0127_4</strain>
    </source>
</reference>
<keyword evidence="3" id="KW-1185">Reference proteome</keyword>
<organism evidence="2 3">
    <name type="scientific">Terricaulis silvestris</name>
    <dbReference type="NCBI Taxonomy" id="2686094"/>
    <lineage>
        <taxon>Bacteria</taxon>
        <taxon>Pseudomonadati</taxon>
        <taxon>Pseudomonadota</taxon>
        <taxon>Alphaproteobacteria</taxon>
        <taxon>Caulobacterales</taxon>
        <taxon>Caulobacteraceae</taxon>
        <taxon>Terricaulis</taxon>
    </lineage>
</organism>
<gene>
    <name evidence="2" type="ORF">DSM104635_00231</name>
</gene>
<evidence type="ECO:0000313" key="3">
    <source>
        <dbReference type="Proteomes" id="UP000431269"/>
    </source>
</evidence>